<evidence type="ECO:0000256" key="5">
    <source>
        <dbReference type="ARBA" id="ARBA00022490"/>
    </source>
</evidence>
<comment type="subcellular location">
    <subcellularLocation>
        <location evidence="1">Cytoplasm</location>
    </subcellularLocation>
</comment>
<evidence type="ECO:0000256" key="12">
    <source>
        <dbReference type="ARBA" id="ARBA00025185"/>
    </source>
</evidence>
<name>A0ABW5VDQ4_9FLAO</name>
<comment type="subunit">
    <text evidence="3">Homodimer.</text>
</comment>
<dbReference type="PANTHER" id="PTHR33238">
    <property type="entry name" value="IRON (METAL) DEPENDENT REPRESSOR, DTXR FAMILY"/>
    <property type="match status" value="1"/>
</dbReference>
<comment type="caution">
    <text evidence="15">The sequence shown here is derived from an EMBL/GenBank/DDBJ whole genome shotgun (WGS) entry which is preliminary data.</text>
</comment>
<dbReference type="PROSITE" id="PS50944">
    <property type="entry name" value="HTH_DTXR"/>
    <property type="match status" value="1"/>
</dbReference>
<dbReference type="SUPFAM" id="SSF47979">
    <property type="entry name" value="Iron-dependent repressor protein, dimerization domain"/>
    <property type="match status" value="1"/>
</dbReference>
<dbReference type="EMBL" id="JBHUOK010000029">
    <property type="protein sequence ID" value="MFD2789827.1"/>
    <property type="molecule type" value="Genomic_DNA"/>
</dbReference>
<evidence type="ECO:0000256" key="4">
    <source>
        <dbReference type="ARBA" id="ARBA00022386"/>
    </source>
</evidence>
<evidence type="ECO:0000256" key="3">
    <source>
        <dbReference type="ARBA" id="ARBA00011738"/>
    </source>
</evidence>
<protein>
    <recommendedName>
        <fullName evidence="4">Transcriptional regulator MntR</fullName>
    </recommendedName>
    <alternativeName>
        <fullName evidence="13">Manganese transport regulator</fullName>
    </alternativeName>
</protein>
<dbReference type="InterPro" id="IPR050536">
    <property type="entry name" value="DtxR_MntR_Metal-Reg"/>
</dbReference>
<dbReference type="Pfam" id="PF02742">
    <property type="entry name" value="Fe_dep_repr_C"/>
    <property type="match status" value="1"/>
</dbReference>
<keyword evidence="6" id="KW-0678">Repressor</keyword>
<dbReference type="InterPro" id="IPR001367">
    <property type="entry name" value="Fe_dep_repressor"/>
</dbReference>
<comment type="function">
    <text evidence="12">In the presence of manganese, represses expression of mntH and mntS. Up-regulates expression of mntP.</text>
</comment>
<proteinExistence type="inferred from homology"/>
<dbReference type="InterPro" id="IPR022687">
    <property type="entry name" value="HTH_DTXR"/>
</dbReference>
<dbReference type="Pfam" id="PF01325">
    <property type="entry name" value="Fe_dep_repress"/>
    <property type="match status" value="1"/>
</dbReference>
<keyword evidence="8" id="KW-0238">DNA-binding</keyword>
<comment type="similarity">
    <text evidence="2">Belongs to the DtxR/MntR family.</text>
</comment>
<feature type="domain" description="HTH dtxR-type" evidence="14">
    <location>
        <begin position="1"/>
        <end position="41"/>
    </location>
</feature>
<keyword evidence="5" id="KW-0963">Cytoplasm</keyword>
<evidence type="ECO:0000313" key="15">
    <source>
        <dbReference type="EMBL" id="MFD2789827.1"/>
    </source>
</evidence>
<dbReference type="Gene3D" id="1.10.10.10">
    <property type="entry name" value="Winged helix-like DNA-binding domain superfamily/Winged helix DNA-binding domain"/>
    <property type="match status" value="1"/>
</dbReference>
<sequence>MSLTGLGQRLEVSKPTVNEMIKRLEKQGWVTYERYKPITITLEGKNEAARVIRKHRLSEMFLSEIMGFGWEEVHQIAEQIEHLKSDIFFDRLDEMLSFPTADPHGSPIPDKEGDFIKNNYKMLSKIGEGVTVALKDLRSSDKEFLMFLNKKEISLGLEITVNQIEEFDHSMSISYGKHLNIVISQPIAVKLIVENIG</sequence>
<reference evidence="16" key="1">
    <citation type="journal article" date="2019" name="Int. J. Syst. Evol. Microbiol.">
        <title>The Global Catalogue of Microorganisms (GCM) 10K type strain sequencing project: providing services to taxonomists for standard genome sequencing and annotation.</title>
        <authorList>
            <consortium name="The Broad Institute Genomics Platform"/>
            <consortium name="The Broad Institute Genome Sequencing Center for Infectious Disease"/>
            <person name="Wu L."/>
            <person name="Ma J."/>
        </authorList>
    </citation>
    <scope>NUCLEOTIDE SEQUENCE [LARGE SCALE GENOMIC DNA]</scope>
    <source>
        <strain evidence="16">KCTC 52924</strain>
    </source>
</reference>
<accession>A0ABW5VDQ4</accession>
<keyword evidence="16" id="KW-1185">Reference proteome</keyword>
<evidence type="ECO:0000256" key="10">
    <source>
        <dbReference type="ARBA" id="ARBA00023163"/>
    </source>
</evidence>
<keyword evidence="9" id="KW-0010">Activator</keyword>
<dbReference type="InterPro" id="IPR036390">
    <property type="entry name" value="WH_DNA-bd_sf"/>
</dbReference>
<evidence type="ECO:0000256" key="13">
    <source>
        <dbReference type="ARBA" id="ARBA00032593"/>
    </source>
</evidence>
<dbReference type="RefSeq" id="WP_353057495.1">
    <property type="nucleotide sequence ID" value="NZ_CP166679.1"/>
</dbReference>
<organism evidence="15 16">
    <name type="scientific">Arenibacter antarcticus</name>
    <dbReference type="NCBI Taxonomy" id="2040469"/>
    <lineage>
        <taxon>Bacteria</taxon>
        <taxon>Pseudomonadati</taxon>
        <taxon>Bacteroidota</taxon>
        <taxon>Flavobacteriia</taxon>
        <taxon>Flavobacteriales</taxon>
        <taxon>Flavobacteriaceae</taxon>
        <taxon>Arenibacter</taxon>
    </lineage>
</organism>
<dbReference type="Proteomes" id="UP001597532">
    <property type="component" value="Unassembled WGS sequence"/>
</dbReference>
<gene>
    <name evidence="15" type="ORF">ACFS1K_08645</name>
</gene>
<evidence type="ECO:0000256" key="11">
    <source>
        <dbReference type="ARBA" id="ARBA00023211"/>
    </source>
</evidence>
<evidence type="ECO:0000256" key="7">
    <source>
        <dbReference type="ARBA" id="ARBA00023015"/>
    </source>
</evidence>
<evidence type="ECO:0000313" key="16">
    <source>
        <dbReference type="Proteomes" id="UP001597532"/>
    </source>
</evidence>
<dbReference type="InterPro" id="IPR036388">
    <property type="entry name" value="WH-like_DNA-bd_sf"/>
</dbReference>
<dbReference type="Gene3D" id="2.30.30.90">
    <property type="match status" value="1"/>
</dbReference>
<dbReference type="SUPFAM" id="SSF46785">
    <property type="entry name" value="Winged helix' DNA-binding domain"/>
    <property type="match status" value="1"/>
</dbReference>
<dbReference type="SMART" id="SM00529">
    <property type="entry name" value="HTH_DTXR"/>
    <property type="match status" value="1"/>
</dbReference>
<evidence type="ECO:0000256" key="8">
    <source>
        <dbReference type="ARBA" id="ARBA00023125"/>
    </source>
</evidence>
<dbReference type="Gene3D" id="1.10.60.10">
    <property type="entry name" value="Iron dependent repressor, metal binding and dimerisation domain"/>
    <property type="match status" value="1"/>
</dbReference>
<keyword evidence="11" id="KW-0464">Manganese</keyword>
<evidence type="ECO:0000256" key="6">
    <source>
        <dbReference type="ARBA" id="ARBA00022491"/>
    </source>
</evidence>
<keyword evidence="7" id="KW-0805">Transcription regulation</keyword>
<evidence type="ECO:0000256" key="2">
    <source>
        <dbReference type="ARBA" id="ARBA00007871"/>
    </source>
</evidence>
<evidence type="ECO:0000256" key="1">
    <source>
        <dbReference type="ARBA" id="ARBA00004496"/>
    </source>
</evidence>
<evidence type="ECO:0000256" key="9">
    <source>
        <dbReference type="ARBA" id="ARBA00023159"/>
    </source>
</evidence>
<evidence type="ECO:0000259" key="14">
    <source>
        <dbReference type="PROSITE" id="PS50944"/>
    </source>
</evidence>
<keyword evidence="10" id="KW-0804">Transcription</keyword>
<dbReference type="InterPro" id="IPR038157">
    <property type="entry name" value="FeoA_core_dom"/>
</dbReference>
<dbReference type="PANTHER" id="PTHR33238:SF11">
    <property type="entry name" value="TRANSCRIPTIONAL REGULATOR MNTR"/>
    <property type="match status" value="1"/>
</dbReference>
<dbReference type="InterPro" id="IPR022689">
    <property type="entry name" value="Iron_dep_repressor"/>
</dbReference>
<dbReference type="InterPro" id="IPR036421">
    <property type="entry name" value="Fe_dep_repressor_sf"/>
</dbReference>